<dbReference type="Proteomes" id="UP000324629">
    <property type="component" value="Unassembled WGS sequence"/>
</dbReference>
<organism evidence="2 3">
    <name type="scientific">Paragonimus westermani</name>
    <dbReference type="NCBI Taxonomy" id="34504"/>
    <lineage>
        <taxon>Eukaryota</taxon>
        <taxon>Metazoa</taxon>
        <taxon>Spiralia</taxon>
        <taxon>Lophotrochozoa</taxon>
        <taxon>Platyhelminthes</taxon>
        <taxon>Trematoda</taxon>
        <taxon>Digenea</taxon>
        <taxon>Plagiorchiida</taxon>
        <taxon>Troglotremata</taxon>
        <taxon>Troglotrematidae</taxon>
        <taxon>Paragonimus</taxon>
    </lineage>
</organism>
<accession>A0A5J4NR96</accession>
<keyword evidence="1" id="KW-0812">Transmembrane</keyword>
<name>A0A5J4NR96_9TREM</name>
<comment type="caution">
    <text evidence="2">The sequence shown here is derived from an EMBL/GenBank/DDBJ whole genome shotgun (WGS) entry which is preliminary data.</text>
</comment>
<reference evidence="2 3" key="1">
    <citation type="journal article" date="2019" name="Gigascience">
        <title>Whole-genome sequence of the oriental lung fluke Paragonimus westermani.</title>
        <authorList>
            <person name="Oey H."/>
            <person name="Zakrzewski M."/>
            <person name="Narain K."/>
            <person name="Devi K.R."/>
            <person name="Agatsuma T."/>
            <person name="Nawaratna S."/>
            <person name="Gobert G.N."/>
            <person name="Jones M.K."/>
            <person name="Ragan M.A."/>
            <person name="McManus D.P."/>
            <person name="Krause L."/>
        </authorList>
    </citation>
    <scope>NUCLEOTIDE SEQUENCE [LARGE SCALE GENOMIC DNA]</scope>
    <source>
        <strain evidence="2 3">IND2009</strain>
    </source>
</reference>
<evidence type="ECO:0000313" key="3">
    <source>
        <dbReference type="Proteomes" id="UP000324629"/>
    </source>
</evidence>
<protein>
    <submittedName>
        <fullName evidence="2">Uncharacterized protein</fullName>
    </submittedName>
</protein>
<dbReference type="AlphaFoldDB" id="A0A5J4NR96"/>
<keyword evidence="3" id="KW-1185">Reference proteome</keyword>
<gene>
    <name evidence="2" type="ORF">DEA37_0009756</name>
</gene>
<evidence type="ECO:0000256" key="1">
    <source>
        <dbReference type="SAM" id="Phobius"/>
    </source>
</evidence>
<proteinExistence type="predicted"/>
<evidence type="ECO:0000313" key="2">
    <source>
        <dbReference type="EMBL" id="KAA3678082.1"/>
    </source>
</evidence>
<feature type="transmembrane region" description="Helical" evidence="1">
    <location>
        <begin position="45"/>
        <end position="66"/>
    </location>
</feature>
<sequence length="218" mass="24604">MELTTRFSQLFAQAGFLEQLTLECTSATDKQYFKTLLVQQIGHTWSYFCATVGCVFALQVAILAILSSKCVTTHERVTSIHPRIKGDLFVSFYTAVDAPFDNAYLRQLTVQSFIKSEGLTVLAYNVADEQCHGILKHRKFHHCQNDGVFNGVTVFELYAILRVTLDSRMQKANGPRPAKLHMLNCKIDSPKNFEVVQNDSADWLTSISRFGLLSYGHK</sequence>
<dbReference type="EMBL" id="QNGE01001230">
    <property type="protein sequence ID" value="KAA3678082.1"/>
    <property type="molecule type" value="Genomic_DNA"/>
</dbReference>
<keyword evidence="1" id="KW-1133">Transmembrane helix</keyword>
<keyword evidence="1" id="KW-0472">Membrane</keyword>